<accession>A0A2U8W3I9</accession>
<dbReference type="Pfam" id="PF05401">
    <property type="entry name" value="NodS"/>
    <property type="match status" value="1"/>
</dbReference>
<dbReference type="InterPro" id="IPR029063">
    <property type="entry name" value="SAM-dependent_MTases_sf"/>
</dbReference>
<evidence type="ECO:0000256" key="1">
    <source>
        <dbReference type="ARBA" id="ARBA00022603"/>
    </source>
</evidence>
<evidence type="ECO:0000256" key="2">
    <source>
        <dbReference type="ARBA" id="ARBA00022679"/>
    </source>
</evidence>
<gene>
    <name evidence="4" type="ORF">DK389_09160</name>
</gene>
<reference evidence="5" key="1">
    <citation type="submission" date="2018-05" db="EMBL/GenBank/DDBJ databases">
        <title>Complete Genome Sequence of Methylobacterium sp. 17SD2-17.</title>
        <authorList>
            <person name="Srinivasan S."/>
        </authorList>
    </citation>
    <scope>NUCLEOTIDE SEQUENCE [LARGE SCALE GENOMIC DNA]</scope>
    <source>
        <strain evidence="5">17SD2-17</strain>
    </source>
</reference>
<dbReference type="KEGG" id="mets:DK389_09160"/>
<keyword evidence="1 4" id="KW-0489">Methyltransferase</keyword>
<dbReference type="Gene3D" id="3.40.50.150">
    <property type="entry name" value="Vaccinia Virus protein VP39"/>
    <property type="match status" value="1"/>
</dbReference>
<dbReference type="RefSeq" id="WP_109889007.1">
    <property type="nucleotide sequence ID" value="NZ_CP029550.1"/>
</dbReference>
<evidence type="ECO:0000313" key="5">
    <source>
        <dbReference type="Proteomes" id="UP000245926"/>
    </source>
</evidence>
<sequence length="196" mass="21488">MSRRTASLPPAYFEALYAADPDPWRFATSDYERDKYAATLAALPRPRYASALEIGCSIGVLTRSLGERCEALLAVDVAPSALEAARAACAGQPHIHVARCRVPDEWPDGTFDLILLSEVVYYLDRADLAALVERVRAALAPGGDLLLVHWTGETDYPLTGDEAAESVIRCSAGFARVQHQERAERYRLDLLRRASG</sequence>
<dbReference type="SUPFAM" id="SSF53335">
    <property type="entry name" value="S-adenosyl-L-methionine-dependent methyltransferases"/>
    <property type="match status" value="1"/>
</dbReference>
<dbReference type="PANTHER" id="PTHR43464">
    <property type="entry name" value="METHYLTRANSFERASE"/>
    <property type="match status" value="1"/>
</dbReference>
<dbReference type="GO" id="GO:0032259">
    <property type="term" value="P:methylation"/>
    <property type="evidence" value="ECO:0007669"/>
    <property type="project" value="UniProtKB-KW"/>
</dbReference>
<dbReference type="EMBL" id="CP029550">
    <property type="protein sequence ID" value="AWN40665.1"/>
    <property type="molecule type" value="Genomic_DNA"/>
</dbReference>
<keyword evidence="2 4" id="KW-0808">Transferase</keyword>
<evidence type="ECO:0000256" key="3">
    <source>
        <dbReference type="ARBA" id="ARBA00022691"/>
    </source>
</evidence>
<keyword evidence="3" id="KW-0949">S-adenosyl-L-methionine</keyword>
<proteinExistence type="predicted"/>
<dbReference type="InterPro" id="IPR008715">
    <property type="entry name" value="SAM-MeTfrase_NodS-like"/>
</dbReference>
<keyword evidence="5" id="KW-1185">Reference proteome</keyword>
<evidence type="ECO:0000313" key="4">
    <source>
        <dbReference type="EMBL" id="AWN40665.1"/>
    </source>
</evidence>
<dbReference type="CDD" id="cd02440">
    <property type="entry name" value="AdoMet_MTases"/>
    <property type="match status" value="1"/>
</dbReference>
<dbReference type="PANTHER" id="PTHR43464:SF19">
    <property type="entry name" value="UBIQUINONE BIOSYNTHESIS O-METHYLTRANSFERASE, MITOCHONDRIAL"/>
    <property type="match status" value="1"/>
</dbReference>
<dbReference type="Proteomes" id="UP000245926">
    <property type="component" value="Chromosome"/>
</dbReference>
<protein>
    <submittedName>
        <fullName evidence="4">Methyltransferase type 12</fullName>
    </submittedName>
</protein>
<dbReference type="GO" id="GO:0009312">
    <property type="term" value="P:oligosaccharide biosynthetic process"/>
    <property type="evidence" value="ECO:0007669"/>
    <property type="project" value="InterPro"/>
</dbReference>
<dbReference type="GO" id="GO:0008757">
    <property type="term" value="F:S-adenosylmethionine-dependent methyltransferase activity"/>
    <property type="evidence" value="ECO:0007669"/>
    <property type="project" value="InterPro"/>
</dbReference>
<organism evidence="4 5">
    <name type="scientific">Methylobacterium durans</name>
    <dbReference type="NCBI Taxonomy" id="2202825"/>
    <lineage>
        <taxon>Bacteria</taxon>
        <taxon>Pseudomonadati</taxon>
        <taxon>Pseudomonadota</taxon>
        <taxon>Alphaproteobacteria</taxon>
        <taxon>Hyphomicrobiales</taxon>
        <taxon>Methylobacteriaceae</taxon>
        <taxon>Methylobacterium</taxon>
    </lineage>
</organism>
<dbReference type="AlphaFoldDB" id="A0A2U8W3I9"/>
<name>A0A2U8W3I9_9HYPH</name>
<dbReference type="OrthoDB" id="116799at2"/>